<name>J9PV85_9CAUD</name>
<dbReference type="EMBL" id="JN712910">
    <property type="protein sequence ID" value="AEZ50465.1"/>
    <property type="molecule type" value="Genomic_DNA"/>
</dbReference>
<dbReference type="SUPFAM" id="SSF51283">
    <property type="entry name" value="dUTPase-like"/>
    <property type="match status" value="1"/>
</dbReference>
<keyword evidence="1 3" id="KW-0378">Hydrolase</keyword>
<evidence type="ECO:0000259" key="2">
    <source>
        <dbReference type="Pfam" id="PF00692"/>
    </source>
</evidence>
<dbReference type="InterPro" id="IPR036157">
    <property type="entry name" value="dUTPase-like_sf"/>
</dbReference>
<dbReference type="Pfam" id="PF00692">
    <property type="entry name" value="dUTPase"/>
    <property type="match status" value="1"/>
</dbReference>
<dbReference type="RefSeq" id="YP_007005869.1">
    <property type="nucleotide sequence ID" value="NC_019515.1"/>
</dbReference>
<dbReference type="Gene3D" id="2.70.40.10">
    <property type="match status" value="1"/>
</dbReference>
<dbReference type="Proteomes" id="UP000006298">
    <property type="component" value="Segment"/>
</dbReference>
<keyword evidence="4" id="KW-1185">Reference proteome</keyword>
<dbReference type="KEGG" id="vg:14011537"/>
<dbReference type="InterPro" id="IPR029054">
    <property type="entry name" value="dUTPase-like"/>
</dbReference>
<dbReference type="GeneID" id="14011537"/>
<evidence type="ECO:0000256" key="1">
    <source>
        <dbReference type="ARBA" id="ARBA00022801"/>
    </source>
</evidence>
<sequence length="187" mass="20749">MARVKAKTSKVQKVRGFEVVEDFKDAEINLPVRMTTNAAGYDFEAGHDIVIPPFWASMKNAISLIFTQDQSVVEAVKQSIAPKLVHTGVKAYMQEDEVLMLHNRSSNPLKNFLIQSNGVGVIDSDYYNNPGNEGEIAFQFYNFGLLPKEIKKGERIGQGVFQKFLLVDGDGDTEKAERKDTSGSTGK</sequence>
<dbReference type="CDD" id="cd07557">
    <property type="entry name" value="trimeric_dUTPase"/>
    <property type="match status" value="1"/>
</dbReference>
<reference evidence="3 4" key="1">
    <citation type="submission" date="2011-09" db="EMBL/GenBank/DDBJ databases">
        <title>Complete Genome Sequence of Bacillus cereus Bacteriophage BCD7.</title>
        <authorList>
            <person name="Lee J.-H."/>
            <person name="Shin H."/>
            <person name="Son B."/>
            <person name="Ryu S."/>
        </authorList>
    </citation>
    <scope>NUCLEOTIDE SEQUENCE [LARGE SCALE GENOMIC DNA]</scope>
</reference>
<evidence type="ECO:0000313" key="4">
    <source>
        <dbReference type="Proteomes" id="UP000006298"/>
    </source>
</evidence>
<gene>
    <name evidence="3" type="ORF">BCD7_0018</name>
</gene>
<dbReference type="OrthoDB" id="12539at10239"/>
<feature type="domain" description="dUTPase-like" evidence="2">
    <location>
        <begin position="81"/>
        <end position="165"/>
    </location>
</feature>
<evidence type="ECO:0000313" key="3">
    <source>
        <dbReference type="EMBL" id="AEZ50465.1"/>
    </source>
</evidence>
<accession>J9PV85</accession>
<dbReference type="InterPro" id="IPR033704">
    <property type="entry name" value="dUTPase_trimeric"/>
</dbReference>
<dbReference type="GO" id="GO:0016787">
    <property type="term" value="F:hydrolase activity"/>
    <property type="evidence" value="ECO:0007669"/>
    <property type="project" value="UniProtKB-KW"/>
</dbReference>
<organism evidence="3 4">
    <name type="scientific">Bacillus phage BCD7</name>
    <dbReference type="NCBI Taxonomy" id="1136534"/>
    <lineage>
        <taxon>Viruses</taxon>
        <taxon>Duplodnaviria</taxon>
        <taxon>Heunggongvirae</taxon>
        <taxon>Uroviricota</taxon>
        <taxon>Caudoviricetes</taxon>
        <taxon>Becedseptimavirus</taxon>
        <taxon>Becedseptimavirus BCD7</taxon>
    </lineage>
</organism>
<protein>
    <submittedName>
        <fullName evidence="3">Deoxyuridine 5'-triphosphate nucleotidohydrolase</fullName>
    </submittedName>
</protein>
<proteinExistence type="predicted"/>